<proteinExistence type="predicted"/>
<name>A0A1M3SZC6_ASPLC</name>
<dbReference type="Proteomes" id="UP000184063">
    <property type="component" value="Unassembled WGS sequence"/>
</dbReference>
<organism evidence="1 2">
    <name type="scientific">Aspergillus luchuensis (strain CBS 106.47)</name>
    <dbReference type="NCBI Taxonomy" id="1137211"/>
    <lineage>
        <taxon>Eukaryota</taxon>
        <taxon>Fungi</taxon>
        <taxon>Dikarya</taxon>
        <taxon>Ascomycota</taxon>
        <taxon>Pezizomycotina</taxon>
        <taxon>Eurotiomycetes</taxon>
        <taxon>Eurotiomycetidae</taxon>
        <taxon>Eurotiales</taxon>
        <taxon>Aspergillaceae</taxon>
        <taxon>Aspergillus</taxon>
        <taxon>Aspergillus subgen. Circumdati</taxon>
    </lineage>
</organism>
<gene>
    <name evidence="1" type="ORF">ASPFODRAFT_519095</name>
</gene>
<reference evidence="2" key="1">
    <citation type="journal article" date="2017" name="Genome Biol.">
        <title>Comparative genomics reveals high biological diversity and specific adaptations in the industrially and medically important fungal genus Aspergillus.</title>
        <authorList>
            <person name="de Vries R.P."/>
            <person name="Riley R."/>
            <person name="Wiebenga A."/>
            <person name="Aguilar-Osorio G."/>
            <person name="Amillis S."/>
            <person name="Uchima C.A."/>
            <person name="Anderluh G."/>
            <person name="Asadollahi M."/>
            <person name="Askin M."/>
            <person name="Barry K."/>
            <person name="Battaglia E."/>
            <person name="Bayram O."/>
            <person name="Benocci T."/>
            <person name="Braus-Stromeyer S.A."/>
            <person name="Caldana C."/>
            <person name="Canovas D."/>
            <person name="Cerqueira G.C."/>
            <person name="Chen F."/>
            <person name="Chen W."/>
            <person name="Choi C."/>
            <person name="Clum A."/>
            <person name="Dos Santos R.A."/>
            <person name="Damasio A.R."/>
            <person name="Diallinas G."/>
            <person name="Emri T."/>
            <person name="Fekete E."/>
            <person name="Flipphi M."/>
            <person name="Freyberg S."/>
            <person name="Gallo A."/>
            <person name="Gournas C."/>
            <person name="Habgood R."/>
            <person name="Hainaut M."/>
            <person name="Harispe M.L."/>
            <person name="Henrissat B."/>
            <person name="Hilden K.S."/>
            <person name="Hope R."/>
            <person name="Hossain A."/>
            <person name="Karabika E."/>
            <person name="Karaffa L."/>
            <person name="Karanyi Z."/>
            <person name="Krasevec N."/>
            <person name="Kuo A."/>
            <person name="Kusch H."/>
            <person name="LaButti K."/>
            <person name="Lagendijk E.L."/>
            <person name="Lapidus A."/>
            <person name="Levasseur A."/>
            <person name="Lindquist E."/>
            <person name="Lipzen A."/>
            <person name="Logrieco A.F."/>
            <person name="MacCabe A."/>
            <person name="Maekelae M.R."/>
            <person name="Malavazi I."/>
            <person name="Melin P."/>
            <person name="Meyer V."/>
            <person name="Mielnichuk N."/>
            <person name="Miskei M."/>
            <person name="Molnar A.P."/>
            <person name="Mule G."/>
            <person name="Ngan C.Y."/>
            <person name="Orejas M."/>
            <person name="Orosz E."/>
            <person name="Ouedraogo J.P."/>
            <person name="Overkamp K.M."/>
            <person name="Park H.-S."/>
            <person name="Perrone G."/>
            <person name="Piumi F."/>
            <person name="Punt P.J."/>
            <person name="Ram A.F."/>
            <person name="Ramon A."/>
            <person name="Rauscher S."/>
            <person name="Record E."/>
            <person name="Riano-Pachon D.M."/>
            <person name="Robert V."/>
            <person name="Roehrig J."/>
            <person name="Ruller R."/>
            <person name="Salamov A."/>
            <person name="Salih N.S."/>
            <person name="Samson R.A."/>
            <person name="Sandor E."/>
            <person name="Sanguinetti M."/>
            <person name="Schuetze T."/>
            <person name="Sepcic K."/>
            <person name="Shelest E."/>
            <person name="Sherlock G."/>
            <person name="Sophianopoulou V."/>
            <person name="Squina F.M."/>
            <person name="Sun H."/>
            <person name="Susca A."/>
            <person name="Todd R.B."/>
            <person name="Tsang A."/>
            <person name="Unkles S.E."/>
            <person name="van de Wiele N."/>
            <person name="van Rossen-Uffink D."/>
            <person name="Oliveira J.V."/>
            <person name="Vesth T.C."/>
            <person name="Visser J."/>
            <person name="Yu J.-H."/>
            <person name="Zhou M."/>
            <person name="Andersen M.R."/>
            <person name="Archer D.B."/>
            <person name="Baker S.E."/>
            <person name="Benoit I."/>
            <person name="Brakhage A.A."/>
            <person name="Braus G.H."/>
            <person name="Fischer R."/>
            <person name="Frisvad J.C."/>
            <person name="Goldman G.H."/>
            <person name="Houbraken J."/>
            <person name="Oakley B."/>
            <person name="Pocsi I."/>
            <person name="Scazzocchio C."/>
            <person name="Seiboth B."/>
            <person name="vanKuyk P.A."/>
            <person name="Wortman J."/>
            <person name="Dyer P.S."/>
            <person name="Grigoriev I.V."/>
        </authorList>
    </citation>
    <scope>NUCLEOTIDE SEQUENCE [LARGE SCALE GENOMIC DNA]</scope>
    <source>
        <strain evidence="2">CBS 106.47</strain>
    </source>
</reference>
<protein>
    <submittedName>
        <fullName evidence="1">Uncharacterized protein</fullName>
    </submittedName>
</protein>
<accession>A0A1M3SZC6</accession>
<dbReference type="EMBL" id="KV878269">
    <property type="protein sequence ID" value="OJZ79853.1"/>
    <property type="molecule type" value="Genomic_DNA"/>
</dbReference>
<sequence length="134" mass="15217">MAGCYRVPMYYDPLHRERCIGLSDNGHPCPHDVDLQWRVIAHTELQLLQDIMDVTTRKSRLKGVTKHLLCDSHRRTLVRSTRHRHISPMVQKQSQSMVQKAPSHPLPHLVGGISQESIGGPILQRTESSSALRV</sequence>
<dbReference type="VEuPathDB" id="FungiDB:ASPFODRAFT_519095"/>
<evidence type="ECO:0000313" key="1">
    <source>
        <dbReference type="EMBL" id="OJZ79853.1"/>
    </source>
</evidence>
<dbReference type="AlphaFoldDB" id="A0A1M3SZC6"/>
<evidence type="ECO:0000313" key="2">
    <source>
        <dbReference type="Proteomes" id="UP000184063"/>
    </source>
</evidence>